<accession>A0A8T3AQF5</accession>
<gene>
    <name evidence="2" type="ORF">KFK09_019499</name>
</gene>
<dbReference type="AlphaFoldDB" id="A0A8T3AQF5"/>
<protein>
    <submittedName>
        <fullName evidence="2">Uncharacterized protein</fullName>
    </submittedName>
</protein>
<keyword evidence="1" id="KW-0812">Transmembrane</keyword>
<feature type="transmembrane region" description="Helical" evidence="1">
    <location>
        <begin position="7"/>
        <end position="29"/>
    </location>
</feature>
<dbReference type="Proteomes" id="UP000829196">
    <property type="component" value="Unassembled WGS sequence"/>
</dbReference>
<feature type="transmembrane region" description="Helical" evidence="1">
    <location>
        <begin position="84"/>
        <end position="103"/>
    </location>
</feature>
<sequence length="113" mass="12982">MGCLRKFCYLLEPLWGLQNCYIIFFLDIVSSLMQGWCFKAWPYPFGRTFILYIALSIALGSFCSFLAIFCLCRSFFSRLIARSVWTTTAGSILIVFCLLPFFGRFSLSTIECS</sequence>
<reference evidence="2" key="1">
    <citation type="journal article" date="2022" name="Front. Genet.">
        <title>Chromosome-Scale Assembly of the Dendrobium nobile Genome Provides Insights Into the Molecular Mechanism of the Biosynthesis of the Medicinal Active Ingredient of Dendrobium.</title>
        <authorList>
            <person name="Xu Q."/>
            <person name="Niu S.-C."/>
            <person name="Li K.-L."/>
            <person name="Zheng P.-J."/>
            <person name="Zhang X.-J."/>
            <person name="Jia Y."/>
            <person name="Liu Y."/>
            <person name="Niu Y.-X."/>
            <person name="Yu L.-H."/>
            <person name="Chen D.-F."/>
            <person name="Zhang G.-Q."/>
        </authorList>
    </citation>
    <scope>NUCLEOTIDE SEQUENCE</scope>
    <source>
        <tissue evidence="2">Leaf</tissue>
    </source>
</reference>
<evidence type="ECO:0000256" key="1">
    <source>
        <dbReference type="SAM" id="Phobius"/>
    </source>
</evidence>
<dbReference type="EMBL" id="JAGYWB010000014">
    <property type="protein sequence ID" value="KAI0498609.1"/>
    <property type="molecule type" value="Genomic_DNA"/>
</dbReference>
<keyword evidence="3" id="KW-1185">Reference proteome</keyword>
<keyword evidence="1" id="KW-1133">Transmembrane helix</keyword>
<evidence type="ECO:0000313" key="3">
    <source>
        <dbReference type="Proteomes" id="UP000829196"/>
    </source>
</evidence>
<evidence type="ECO:0000313" key="2">
    <source>
        <dbReference type="EMBL" id="KAI0498609.1"/>
    </source>
</evidence>
<keyword evidence="1" id="KW-0472">Membrane</keyword>
<comment type="caution">
    <text evidence="2">The sequence shown here is derived from an EMBL/GenBank/DDBJ whole genome shotgun (WGS) entry which is preliminary data.</text>
</comment>
<organism evidence="2 3">
    <name type="scientific">Dendrobium nobile</name>
    <name type="common">Orchid</name>
    <dbReference type="NCBI Taxonomy" id="94219"/>
    <lineage>
        <taxon>Eukaryota</taxon>
        <taxon>Viridiplantae</taxon>
        <taxon>Streptophyta</taxon>
        <taxon>Embryophyta</taxon>
        <taxon>Tracheophyta</taxon>
        <taxon>Spermatophyta</taxon>
        <taxon>Magnoliopsida</taxon>
        <taxon>Liliopsida</taxon>
        <taxon>Asparagales</taxon>
        <taxon>Orchidaceae</taxon>
        <taxon>Epidendroideae</taxon>
        <taxon>Malaxideae</taxon>
        <taxon>Dendrobiinae</taxon>
        <taxon>Dendrobium</taxon>
    </lineage>
</organism>
<name>A0A8T3AQF5_DENNO</name>
<proteinExistence type="predicted"/>
<feature type="transmembrane region" description="Helical" evidence="1">
    <location>
        <begin position="49"/>
        <end position="72"/>
    </location>
</feature>